<comment type="caution">
    <text evidence="4">The sequence shown here is derived from an EMBL/GenBank/DDBJ whole genome shotgun (WGS) entry which is preliminary data.</text>
</comment>
<organism evidence="4 5">
    <name type="scientific">Vibrio europaeus</name>
    <dbReference type="NCBI Taxonomy" id="300876"/>
    <lineage>
        <taxon>Bacteria</taxon>
        <taxon>Pseudomonadati</taxon>
        <taxon>Pseudomonadota</taxon>
        <taxon>Gammaproteobacteria</taxon>
        <taxon>Vibrionales</taxon>
        <taxon>Vibrionaceae</taxon>
        <taxon>Vibrio</taxon>
        <taxon>Vibrio oreintalis group</taxon>
    </lineage>
</organism>
<dbReference type="OrthoDB" id="6189127at2"/>
<dbReference type="InterPro" id="IPR052026">
    <property type="entry name" value="ExeA_AAA_ATPase_DNA-bind"/>
</dbReference>
<dbReference type="Gene3D" id="3.40.50.300">
    <property type="entry name" value="P-loop containing nucleotide triphosphate hydrolases"/>
    <property type="match status" value="1"/>
</dbReference>
<dbReference type="Proteomes" id="UP001150001">
    <property type="component" value="Unassembled WGS sequence"/>
</dbReference>
<dbReference type="InterPro" id="IPR027417">
    <property type="entry name" value="P-loop_NTPase"/>
</dbReference>
<dbReference type="PANTHER" id="PTHR35894:SF7">
    <property type="entry name" value="GENERAL SECRETION PATHWAY PROTEIN A-RELATED"/>
    <property type="match status" value="1"/>
</dbReference>
<reference evidence="3" key="2">
    <citation type="submission" date="2022-11" db="EMBL/GenBank/DDBJ databases">
        <title>Role of the vibriolysin VemA secreted by the emergent pathogen Vibrio europaeus in the colonization of Manila clam mucus.</title>
        <authorList>
            <person name="Martinez C."/>
            <person name="Rodriguez S."/>
            <person name="Vences A."/>
            <person name="Barja J.L."/>
            <person name="Toranzo A.E."/>
            <person name="Dubert J."/>
        </authorList>
    </citation>
    <scope>NUCLEOTIDE SEQUENCE</scope>
    <source>
        <strain evidence="3">3454</strain>
    </source>
</reference>
<dbReference type="Gene3D" id="3.30.70.1070">
    <property type="entry name" value="Sporulation related repeat"/>
    <property type="match status" value="1"/>
</dbReference>
<dbReference type="Proteomes" id="UP000094761">
    <property type="component" value="Unassembled WGS sequence"/>
</dbReference>
<gene>
    <name evidence="4" type="ORF">AZ468_10245</name>
    <name evidence="3" type="ORF">OPW20_11500</name>
</gene>
<dbReference type="EMBL" id="JAPFIT010000014">
    <property type="protein sequence ID" value="MDC5740697.1"/>
    <property type="molecule type" value="Genomic_DNA"/>
</dbReference>
<dbReference type="GO" id="GO:0016887">
    <property type="term" value="F:ATP hydrolysis activity"/>
    <property type="evidence" value="ECO:0007669"/>
    <property type="project" value="InterPro"/>
</dbReference>
<dbReference type="Pfam" id="PF13401">
    <property type="entry name" value="AAA_22"/>
    <property type="match status" value="1"/>
</dbReference>
<evidence type="ECO:0000256" key="1">
    <source>
        <dbReference type="SAM" id="Phobius"/>
    </source>
</evidence>
<dbReference type="GeneID" id="78076076"/>
<reference evidence="4 5" key="1">
    <citation type="submission" date="2016-03" db="EMBL/GenBank/DDBJ databases">
        <title>Draft genome sequence of the Vibrio tubiashii subs. europaeus.</title>
        <authorList>
            <person name="Spinard E."/>
            <person name="Dubert J."/>
            <person name="Nelson D.R."/>
            <person name="Barja J.L."/>
        </authorList>
    </citation>
    <scope>NUCLEOTIDE SEQUENCE [LARGE SCALE GENOMIC DNA]</scope>
    <source>
        <strain evidence="5">PP-638</strain>
        <strain evidence="4">PP2-638</strain>
    </source>
</reference>
<keyword evidence="1" id="KW-0812">Transmembrane</keyword>
<dbReference type="GO" id="GO:0051301">
    <property type="term" value="P:cell division"/>
    <property type="evidence" value="ECO:0007669"/>
    <property type="project" value="UniProtKB-KW"/>
</dbReference>
<protein>
    <submittedName>
        <fullName evidence="3">AAA family ATPase</fullName>
    </submittedName>
    <submittedName>
        <fullName evidence="4">Cell division protein DamX</fullName>
    </submittedName>
</protein>
<dbReference type="EMBL" id="LUAX01000002">
    <property type="protein sequence ID" value="OAM99339.1"/>
    <property type="molecule type" value="Genomic_DNA"/>
</dbReference>
<proteinExistence type="predicted"/>
<accession>A0A178JCL1</accession>
<dbReference type="Pfam" id="PF05036">
    <property type="entry name" value="SPOR"/>
    <property type="match status" value="1"/>
</dbReference>
<name>A0A178JCL1_9VIBR</name>
<keyword evidence="1" id="KW-1133">Transmembrane helix</keyword>
<dbReference type="InterPro" id="IPR049945">
    <property type="entry name" value="AAA_22"/>
</dbReference>
<evidence type="ECO:0000259" key="2">
    <source>
        <dbReference type="PROSITE" id="PS51724"/>
    </source>
</evidence>
<dbReference type="RefSeq" id="WP_069667331.1">
    <property type="nucleotide sequence ID" value="NZ_JAPFIM010000011.1"/>
</dbReference>
<feature type="transmembrane region" description="Helical" evidence="1">
    <location>
        <begin position="232"/>
        <end position="257"/>
    </location>
</feature>
<dbReference type="InterPro" id="IPR007730">
    <property type="entry name" value="SPOR-like_dom"/>
</dbReference>
<evidence type="ECO:0000313" key="4">
    <source>
        <dbReference type="EMBL" id="OAM99339.1"/>
    </source>
</evidence>
<dbReference type="PANTHER" id="PTHR35894">
    <property type="entry name" value="GENERAL SECRETION PATHWAY PROTEIN A-RELATED"/>
    <property type="match status" value="1"/>
</dbReference>
<keyword evidence="6" id="KW-1185">Reference proteome</keyword>
<dbReference type="AlphaFoldDB" id="A0A178JCL1"/>
<feature type="domain" description="SPOR" evidence="2">
    <location>
        <begin position="413"/>
        <end position="491"/>
    </location>
</feature>
<dbReference type="GO" id="GO:0042834">
    <property type="term" value="F:peptidoglycan binding"/>
    <property type="evidence" value="ECO:0007669"/>
    <property type="project" value="InterPro"/>
</dbReference>
<keyword evidence="4" id="KW-0132">Cell division</keyword>
<sequence length="506" mass="56387">MSLAHDPRVLELDSQTELLERLQLLTNFGSNLVTLGGASGAGKTWLAQYYLEAWAQDKNQSLLMCYPNQDESQRRSTILSQLISEPLFNPADSLVESFTRIMQGETCDVVIAIDDAHLLTESFVSELWMLVLEAQVNPGWTVNVLLFAQSNSLDALLTRLGYGQEHKPIDLEIEPLSQEEADRFFEQLVIRFVEDDMEKRVRNAYRTVARHPGEIMALGDQKVEKRIIIRSIVGSPVNIALLVITLLVLIGGGYWWMMSQPSPDDKAQQITESIEQTAIPTLSEERTSAESTAATIEPEPVVDPTMANAEDDSLSLPQDVTEQISSVGDTDEDHQRVVITSDVVDALMEGKPEQADTSKIEQVVEQSKTEQVAEPQAAVSSDSAAVAESVAEEEAAPSPTVIKFSFTKDELKSFSPRSYTLQLAAVKSLEEVQNFIDRHQLANQVFIYPTQRNGVDWYIVTYQNYPTIQVARDAVQGLSTELQNVEPWAKSLSQVQREIDRGNQDN</sequence>
<dbReference type="SUPFAM" id="SSF52540">
    <property type="entry name" value="P-loop containing nucleoside triphosphate hydrolases"/>
    <property type="match status" value="1"/>
</dbReference>
<dbReference type="InterPro" id="IPR036680">
    <property type="entry name" value="SPOR-like_sf"/>
</dbReference>
<evidence type="ECO:0000313" key="5">
    <source>
        <dbReference type="Proteomes" id="UP000094761"/>
    </source>
</evidence>
<dbReference type="PROSITE" id="PS51724">
    <property type="entry name" value="SPOR"/>
    <property type="match status" value="1"/>
</dbReference>
<keyword evidence="1" id="KW-0472">Membrane</keyword>
<keyword evidence="4" id="KW-0131">Cell cycle</keyword>
<evidence type="ECO:0000313" key="3">
    <source>
        <dbReference type="EMBL" id="MDC5740697.1"/>
    </source>
</evidence>
<evidence type="ECO:0000313" key="6">
    <source>
        <dbReference type="Proteomes" id="UP001150001"/>
    </source>
</evidence>